<accession>A0A381YBX0</accession>
<dbReference type="Pfam" id="PF00743">
    <property type="entry name" value="FMO-like"/>
    <property type="match status" value="1"/>
</dbReference>
<gene>
    <name evidence="7" type="ORF">METZ01_LOCUS126887</name>
</gene>
<dbReference type="InterPro" id="IPR036188">
    <property type="entry name" value="FAD/NAD-bd_sf"/>
</dbReference>
<dbReference type="GO" id="GO:0050660">
    <property type="term" value="F:flavin adenine dinucleotide binding"/>
    <property type="evidence" value="ECO:0007669"/>
    <property type="project" value="InterPro"/>
</dbReference>
<evidence type="ECO:0000313" key="7">
    <source>
        <dbReference type="EMBL" id="SVA74033.1"/>
    </source>
</evidence>
<dbReference type="AlphaFoldDB" id="A0A381YBX0"/>
<evidence type="ECO:0000256" key="4">
    <source>
        <dbReference type="ARBA" id="ARBA00022857"/>
    </source>
</evidence>
<protein>
    <recommendedName>
        <fullName evidence="8">FAD/NAD(P)-binding domain-containing protein</fullName>
    </recommendedName>
</protein>
<dbReference type="SUPFAM" id="SSF51905">
    <property type="entry name" value="FAD/NAD(P)-binding domain"/>
    <property type="match status" value="2"/>
</dbReference>
<dbReference type="GO" id="GO:0050661">
    <property type="term" value="F:NADP binding"/>
    <property type="evidence" value="ECO:0007669"/>
    <property type="project" value="InterPro"/>
</dbReference>
<keyword evidence="5" id="KW-0560">Oxidoreductase</keyword>
<dbReference type="InterPro" id="IPR000960">
    <property type="entry name" value="Flavin_mOase"/>
</dbReference>
<name>A0A381YBX0_9ZZZZ</name>
<proteinExistence type="inferred from homology"/>
<dbReference type="PRINTS" id="PR00370">
    <property type="entry name" value="FMOXYGENASE"/>
</dbReference>
<dbReference type="Gene3D" id="3.50.50.60">
    <property type="entry name" value="FAD/NAD(P)-binding domain"/>
    <property type="match status" value="1"/>
</dbReference>
<keyword evidence="6" id="KW-0472">Membrane</keyword>
<evidence type="ECO:0008006" key="8">
    <source>
        <dbReference type="Google" id="ProtNLM"/>
    </source>
</evidence>
<dbReference type="InterPro" id="IPR020946">
    <property type="entry name" value="Flavin_mOase-like"/>
</dbReference>
<dbReference type="InterPro" id="IPR050346">
    <property type="entry name" value="FMO-like"/>
</dbReference>
<evidence type="ECO:0000256" key="5">
    <source>
        <dbReference type="ARBA" id="ARBA00023002"/>
    </source>
</evidence>
<reference evidence="7" key="1">
    <citation type="submission" date="2018-05" db="EMBL/GenBank/DDBJ databases">
        <authorList>
            <person name="Lanie J.A."/>
            <person name="Ng W.-L."/>
            <person name="Kazmierczak K.M."/>
            <person name="Andrzejewski T.M."/>
            <person name="Davidsen T.M."/>
            <person name="Wayne K.J."/>
            <person name="Tettelin H."/>
            <person name="Glass J.I."/>
            <person name="Rusch D."/>
            <person name="Podicherti R."/>
            <person name="Tsui H.-C.T."/>
            <person name="Winkler M.E."/>
        </authorList>
    </citation>
    <scope>NUCLEOTIDE SEQUENCE</scope>
</reference>
<organism evidence="7">
    <name type="scientific">marine metagenome</name>
    <dbReference type="NCBI Taxonomy" id="408172"/>
    <lineage>
        <taxon>unclassified sequences</taxon>
        <taxon>metagenomes</taxon>
        <taxon>ecological metagenomes</taxon>
    </lineage>
</organism>
<feature type="transmembrane region" description="Helical" evidence="6">
    <location>
        <begin position="490"/>
        <end position="517"/>
    </location>
</feature>
<evidence type="ECO:0000256" key="3">
    <source>
        <dbReference type="ARBA" id="ARBA00022827"/>
    </source>
</evidence>
<dbReference type="EMBL" id="UINC01017767">
    <property type="protein sequence ID" value="SVA74033.1"/>
    <property type="molecule type" value="Genomic_DNA"/>
</dbReference>
<keyword evidence="2" id="KW-0285">Flavoprotein</keyword>
<dbReference type="GO" id="GO:0004499">
    <property type="term" value="F:N,N-dimethylaniline monooxygenase activity"/>
    <property type="evidence" value="ECO:0007669"/>
    <property type="project" value="InterPro"/>
</dbReference>
<dbReference type="PANTHER" id="PTHR23023">
    <property type="entry name" value="DIMETHYLANILINE MONOOXYGENASE"/>
    <property type="match status" value="1"/>
</dbReference>
<evidence type="ECO:0000256" key="6">
    <source>
        <dbReference type="SAM" id="Phobius"/>
    </source>
</evidence>
<comment type="similarity">
    <text evidence="1">Belongs to the FMO family.</text>
</comment>
<keyword evidence="6" id="KW-1133">Transmembrane helix</keyword>
<dbReference type="PIRSF" id="PIRSF000332">
    <property type="entry name" value="FMO"/>
    <property type="match status" value="1"/>
</dbReference>
<evidence type="ECO:0000256" key="1">
    <source>
        <dbReference type="ARBA" id="ARBA00009183"/>
    </source>
</evidence>
<keyword evidence="3" id="KW-0274">FAD</keyword>
<evidence type="ECO:0000256" key="2">
    <source>
        <dbReference type="ARBA" id="ARBA00022630"/>
    </source>
</evidence>
<keyword evidence="6" id="KW-0812">Transmembrane</keyword>
<keyword evidence="4" id="KW-0521">NADP</keyword>
<sequence length="541" mass="62628">MDIKVAIIGGGFSGIYALKYCVQEKLKCKLFESSDSIGGVWKYNKDKFGGVLKNTYTSSSITFLHPTDYPFPNNTPEFPHHSIIYNHLVDYIKNFDLNQYIQLHTYITNITKKKNKWIVNYLKDDTNITELFDKLIICTGVHQNINIPDDINFNEFDKKKVIHSHYYEQNREKFKGKKIMVIGGGETAHDIACDLSTISDKVYMSIRKGQWFQGKIVGPYESADMYFNRYMVYIWCKPFAKWIGFLNEFVWGKGGTGVEKWKPNSTYGDSFLTKGREILLWIAKGKVIPCGGITKIDNGDIHCNDETINADYIILCTGYNNSHLKKLLPNIDYNKNKYKLIFDPDDTSLSYCGFIRPFITSLPLVSELQARLISNVYSNKVELPNKNSIMKTIQKDDDRRKSRFSKDYDRLNYLINPYTYCDEISNLIGCKPNMFKLFFTNHRLWRTLFFFPWSQFHYTINSDNEKTKKISIEQLEKIRNSIAGKRLKHLANIGTICVTIVLLIIIGILIGIVFGFVYGFKKIGPYMVQAFSILMLLIIPL</sequence>